<dbReference type="InterPro" id="IPR036116">
    <property type="entry name" value="FN3_sf"/>
</dbReference>
<dbReference type="SUPFAM" id="SSF49265">
    <property type="entry name" value="Fibronectin type III"/>
    <property type="match status" value="1"/>
</dbReference>
<dbReference type="GO" id="GO:0031430">
    <property type="term" value="C:M band"/>
    <property type="evidence" value="ECO:0007669"/>
    <property type="project" value="TreeGrafter"/>
</dbReference>
<dbReference type="SMART" id="SM00060">
    <property type="entry name" value="FN3"/>
    <property type="match status" value="1"/>
</dbReference>
<dbReference type="PRINTS" id="PR00014">
    <property type="entry name" value="FNTYPEIII"/>
</dbReference>
<dbReference type="PANTHER" id="PTHR13817:SF151">
    <property type="entry name" value="TITIN"/>
    <property type="match status" value="1"/>
</dbReference>
<accession>A0A7R8WSJ8</accession>
<dbReference type="SUPFAM" id="SSF48726">
    <property type="entry name" value="Immunoglobulin"/>
    <property type="match status" value="1"/>
</dbReference>
<sequence>MDMAVKGGWHSIHEAESGERRFQVTDLQHKKEYKFRIRALNKIGSSEPVTYPKIILAKDPWDEPGKPGDIEIVDWDKNHADIKWTKPENDGGAPITGYIIEFKGKFDREWTQALVLDKDICEASVPGLKEGQTYEFRVKAVNKAGPGEPSNASKPIIAKDRFVKPFLIDKLENIVIKKGQVIKFDIKYGGEPEPDVLWVKDGEDLTSVGDKPKVTKRVDMT</sequence>
<dbReference type="InterPro" id="IPR013783">
    <property type="entry name" value="Ig-like_fold"/>
</dbReference>
<dbReference type="InterPro" id="IPR036179">
    <property type="entry name" value="Ig-like_dom_sf"/>
</dbReference>
<dbReference type="InterPro" id="IPR013098">
    <property type="entry name" value="Ig_I-set"/>
</dbReference>
<dbReference type="EMBL" id="OB687209">
    <property type="protein sequence ID" value="CAD7237370.1"/>
    <property type="molecule type" value="Genomic_DNA"/>
</dbReference>
<feature type="non-terminal residue" evidence="2">
    <location>
        <position position="221"/>
    </location>
</feature>
<dbReference type="Gene3D" id="2.60.40.10">
    <property type="entry name" value="Immunoglobulins"/>
    <property type="match status" value="3"/>
</dbReference>
<protein>
    <submittedName>
        <fullName evidence="2">Uncharacterized protein</fullName>
    </submittedName>
</protein>
<dbReference type="OrthoDB" id="6369542at2759"/>
<reference evidence="2" key="1">
    <citation type="submission" date="2020-11" db="EMBL/GenBank/DDBJ databases">
        <authorList>
            <person name="Tran Van P."/>
        </authorList>
    </citation>
    <scope>NUCLEOTIDE SEQUENCE</scope>
</reference>
<dbReference type="FunFam" id="2.60.40.10:FF:000056">
    <property type="entry name" value="twitchin isoform X4"/>
    <property type="match status" value="1"/>
</dbReference>
<proteinExistence type="predicted"/>
<dbReference type="PROSITE" id="PS50853">
    <property type="entry name" value="FN3"/>
    <property type="match status" value="2"/>
</dbReference>
<dbReference type="GO" id="GO:0045214">
    <property type="term" value="P:sarcomere organization"/>
    <property type="evidence" value="ECO:0007669"/>
    <property type="project" value="TreeGrafter"/>
</dbReference>
<organism evidence="2">
    <name type="scientific">Cyprideis torosa</name>
    <dbReference type="NCBI Taxonomy" id="163714"/>
    <lineage>
        <taxon>Eukaryota</taxon>
        <taxon>Metazoa</taxon>
        <taxon>Ecdysozoa</taxon>
        <taxon>Arthropoda</taxon>
        <taxon>Crustacea</taxon>
        <taxon>Oligostraca</taxon>
        <taxon>Ostracoda</taxon>
        <taxon>Podocopa</taxon>
        <taxon>Podocopida</taxon>
        <taxon>Cytherocopina</taxon>
        <taxon>Cytheroidea</taxon>
        <taxon>Cytherideidae</taxon>
        <taxon>Cyprideis</taxon>
    </lineage>
</organism>
<keyword evidence="1" id="KW-0677">Repeat</keyword>
<dbReference type="PANTHER" id="PTHR13817">
    <property type="entry name" value="TITIN"/>
    <property type="match status" value="1"/>
</dbReference>
<evidence type="ECO:0000313" key="2">
    <source>
        <dbReference type="EMBL" id="CAD7237370.1"/>
    </source>
</evidence>
<dbReference type="InterPro" id="IPR050964">
    <property type="entry name" value="Striated_Muscle_Regulatory"/>
</dbReference>
<dbReference type="InterPro" id="IPR003961">
    <property type="entry name" value="FN3_dom"/>
</dbReference>
<evidence type="ECO:0000256" key="1">
    <source>
        <dbReference type="ARBA" id="ARBA00022737"/>
    </source>
</evidence>
<dbReference type="Pfam" id="PF00041">
    <property type="entry name" value="fn3"/>
    <property type="match status" value="1"/>
</dbReference>
<dbReference type="AlphaFoldDB" id="A0A7R8WSJ8"/>
<dbReference type="CDD" id="cd00063">
    <property type="entry name" value="FN3"/>
    <property type="match status" value="2"/>
</dbReference>
<gene>
    <name evidence="2" type="ORF">CTOB1V02_LOCUS15185</name>
</gene>
<dbReference type="Pfam" id="PF07679">
    <property type="entry name" value="I-set"/>
    <property type="match status" value="1"/>
</dbReference>
<name>A0A7R8WSJ8_9CRUS</name>